<dbReference type="EMBL" id="JBFZPZ010000004">
    <property type="protein sequence ID" value="MEX9252406.1"/>
    <property type="molecule type" value="Genomic_DNA"/>
</dbReference>
<organism evidence="2 3">
    <name type="scientific">Pseudenterobacter timonensis</name>
    <dbReference type="NCBI Taxonomy" id="1755099"/>
    <lineage>
        <taxon>Bacteria</taxon>
        <taxon>Pseudomonadati</taxon>
        <taxon>Pseudomonadota</taxon>
        <taxon>Gammaproteobacteria</taxon>
        <taxon>Enterobacterales</taxon>
        <taxon>Enterobacteriaceae</taxon>
        <taxon>Pseudenterobacter</taxon>
    </lineage>
</organism>
<keyword evidence="1" id="KW-1133">Transmembrane helix</keyword>
<keyword evidence="3" id="KW-1185">Reference proteome</keyword>
<feature type="transmembrane region" description="Helical" evidence="1">
    <location>
        <begin position="12"/>
        <end position="36"/>
    </location>
</feature>
<protein>
    <submittedName>
        <fullName evidence="2">Uncharacterized protein</fullName>
    </submittedName>
</protein>
<name>A0ABV4A525_9ENTR</name>
<accession>A0ABV4A525</accession>
<feature type="transmembrane region" description="Helical" evidence="1">
    <location>
        <begin position="48"/>
        <end position="69"/>
    </location>
</feature>
<proteinExistence type="predicted"/>
<gene>
    <name evidence="2" type="ORF">AB7Z85_07785</name>
</gene>
<sequence length="78" mass="8622">MQHVTMKSTHFTAWIGHFMLVIWAGAFTGGLIGLVLRLLVGDTGTYDIGLGAILGIVLYLVLFIIYIFVRAALGYEEY</sequence>
<comment type="caution">
    <text evidence="2">The sequence shown here is derived from an EMBL/GenBank/DDBJ whole genome shotgun (WGS) entry which is preliminary data.</text>
</comment>
<evidence type="ECO:0000313" key="2">
    <source>
        <dbReference type="EMBL" id="MEX9252406.1"/>
    </source>
</evidence>
<dbReference type="Proteomes" id="UP001561463">
    <property type="component" value="Unassembled WGS sequence"/>
</dbReference>
<evidence type="ECO:0000256" key="1">
    <source>
        <dbReference type="SAM" id="Phobius"/>
    </source>
</evidence>
<evidence type="ECO:0000313" key="3">
    <source>
        <dbReference type="Proteomes" id="UP001561463"/>
    </source>
</evidence>
<reference evidence="2 3" key="1">
    <citation type="submission" date="2024-03" db="EMBL/GenBank/DDBJ databases">
        <title>Role of Flies in the Dissemination of Carbapenem-Resistant Enterobacteriaceae (CRE): An Epidemiological and Genomic Study in China.</title>
        <authorList>
            <person name="Chen K."/>
            <person name="Zhang R."/>
            <person name="Chen S."/>
        </authorList>
    </citation>
    <scope>NUCLEOTIDE SEQUENCE [LARGE SCALE GENOMIC DNA]</scope>
    <source>
        <strain evidence="3">fly-313</strain>
    </source>
</reference>
<keyword evidence="1" id="KW-0472">Membrane</keyword>
<dbReference type="RefSeq" id="WP_369497371.1">
    <property type="nucleotide sequence ID" value="NZ_JBFZPZ010000004.1"/>
</dbReference>
<keyword evidence="1" id="KW-0812">Transmembrane</keyword>